<dbReference type="GO" id="GO:0030670">
    <property type="term" value="C:phagocytic vesicle membrane"/>
    <property type="evidence" value="ECO:0007669"/>
    <property type="project" value="UniProtKB-SubCell"/>
</dbReference>
<keyword evidence="3" id="KW-1185">Reference proteome</keyword>
<dbReference type="WBParaSite" id="maker-uti_cns_0000027-snap-gene-0.3-mRNA-1">
    <property type="protein sequence ID" value="maker-uti_cns_0000027-snap-gene-0.3-mRNA-1"/>
    <property type="gene ID" value="maker-uti_cns_0000027-snap-gene-0.3"/>
</dbReference>
<evidence type="ECO:0000259" key="2">
    <source>
        <dbReference type="PROSITE" id="PS51412"/>
    </source>
</evidence>
<feature type="domain" description="MACPF" evidence="2">
    <location>
        <begin position="149"/>
        <end position="476"/>
    </location>
</feature>
<evidence type="ECO:0000256" key="1">
    <source>
        <dbReference type="SAM" id="MobiDB-lite"/>
    </source>
</evidence>
<dbReference type="PANTHER" id="PTHR31463">
    <property type="entry name" value="MACROPHAGE-EXPRESSED GENE 1 PROTEIN"/>
    <property type="match status" value="1"/>
</dbReference>
<dbReference type="InterPro" id="IPR020864">
    <property type="entry name" value="MACPF"/>
</dbReference>
<feature type="region of interest" description="Disordered" evidence="1">
    <location>
        <begin position="887"/>
        <end position="913"/>
    </location>
</feature>
<dbReference type="InterPro" id="IPR039707">
    <property type="entry name" value="MPEG1"/>
</dbReference>
<evidence type="ECO:0000313" key="3">
    <source>
        <dbReference type="Proteomes" id="UP000095280"/>
    </source>
</evidence>
<evidence type="ECO:0000313" key="4">
    <source>
        <dbReference type="WBParaSite" id="maker-uti_cns_0000027-snap-gene-0.3-mRNA-1"/>
    </source>
</evidence>
<protein>
    <submittedName>
        <fullName evidence="4">Macrophage-expressed gene 1 protein</fullName>
    </submittedName>
</protein>
<dbReference type="GO" id="GO:0045087">
    <property type="term" value="P:innate immune response"/>
    <property type="evidence" value="ECO:0007669"/>
    <property type="project" value="UniProtKB-KW"/>
</dbReference>
<dbReference type="Pfam" id="PF01823">
    <property type="entry name" value="MACPF"/>
    <property type="match status" value="1"/>
</dbReference>
<proteinExistence type="predicted"/>
<sequence>IQQLQRIDSGKVGLANDIAQRLAIAINRYQILIQSPQPIGELRELLFATESDWKKSTFCRIPPASTEVTTSALYLARLVRFFASAPATAFKRTISDSDSLKSGCMLAENKESVATEPSAMLQGIAAVALAAAIVCAAQATPPSVTEVKNHQANENNLPACKWLVDKKSNLNRFSALPGGGWDNLRNKDMGKVADISFNDCTLSDDGAYVLPNRVNLLIRKESAVEVMSEVMEHFNNYTSTLSQSINAEASNKVLSINGKLSDEFQQMKSVAVSSKFKMGRTQLRYRLYTAKLQPDFRLSEAFVSRMSDIVSAIASNRTKLARYLSDLVIRDFGTHVVTTVDAGGVLEKVDFFNKDAFSSQEFTNSKLSATMSLNFFSLLNMSAKFEYIATKQNVEKYEKSISKMSIKSHGGPVLGADPSLEDWLKGLKENLVGVDVDGEPLYAVISRRSLPEMPAVFLLQLRKEIEDAVTRYYAANAVKGCQDPNSANFDPTANLDGHCEAPATNFSFAGVYQTCTETRSWLGACSAYGGALRNPISGTCLFLQQLVKPRKSAPRKPQNCYIFFTCDDGYDCEKSTTTLNTFWCAARKGARLRTHSGMVFGGAYATNGRFLNQVTQAASCRELFKPYVIGRDIALCLSMDLHSAARYRLPIGGFFSCRSGNPLAEPSRGLMASSGGLSAESEWPKQCPEGFSQVTLDTVDGCAVMQCVKGRSGLHRLPVRRPPFEEPDDELIERPVTRIEKHGWRWGYDISSNSWSFKGFFGSGVQKATGLQASEFRVPSESTDTRISTPILVVFCCCLAGIMAGVAITMLATRSSGSAATPIMQRLRHRFKRTRWSPLSRSPELNHPRRVVYGTVESAEELLDCSGQSDKDKLAMDNEAEVLVSTSHGAAGGRSKKPVSQPVVGGGHHTQDSIARKQLAGEPRISPPPPTRACICDLATLSGYTRVDTKPPMQAPWTKPQTLLLLVEESAAGGSQCRVCSRRPKYRAVLVELRSRTWWLISQSETHSAEPTIQFRYTIAFSKLAEGMERIPIQISGAAMSAASQAPATEAAITALATAAFLATVGNKLLLSRSHLLLLPVLLLMVLGFELQLNQQREMIGRYVRMRTAKNGGLLEPGLRHHVKAANIIKVPLSEEDIVNAALELVGIVRVGHADVVLIAAGQVEVLLQVVRLMLGPMRRQSVENSLVAQLFEVQRVEIAANDHRHVGDINLAFLICTLTLDHNSGSQWMCAVDTTICLGGPPLISSRTSKMAITAMLSLSITRANSNLAIGLVALNGHARKLDNVLLDEGESLLLPEYGNAVNVATLAGRHGLGSALGTEYPIVAVFGQFGFEEHRELFSFHFLQADDVGLTDCGGSASCGWAEAAVASTGLRVGHVAQVRREDVNISNNFQLLPASLSTLLLVFLC</sequence>
<dbReference type="PROSITE" id="PS51412">
    <property type="entry name" value="MACPF_2"/>
    <property type="match status" value="1"/>
</dbReference>
<organism evidence="3 4">
    <name type="scientific">Macrostomum lignano</name>
    <dbReference type="NCBI Taxonomy" id="282301"/>
    <lineage>
        <taxon>Eukaryota</taxon>
        <taxon>Metazoa</taxon>
        <taxon>Spiralia</taxon>
        <taxon>Lophotrochozoa</taxon>
        <taxon>Platyhelminthes</taxon>
        <taxon>Rhabditophora</taxon>
        <taxon>Macrostomorpha</taxon>
        <taxon>Macrostomida</taxon>
        <taxon>Macrostomidae</taxon>
        <taxon>Macrostomum</taxon>
    </lineage>
</organism>
<dbReference type="SMART" id="SM00457">
    <property type="entry name" value="MACPF"/>
    <property type="match status" value="1"/>
</dbReference>
<dbReference type="PANTHER" id="PTHR31463:SF1">
    <property type="entry name" value="MACROPHAGE-EXPRESSED GENE 1 PROTEIN"/>
    <property type="match status" value="1"/>
</dbReference>
<name>A0A1I8FTU3_9PLAT</name>
<dbReference type="GO" id="GO:0002250">
    <property type="term" value="P:adaptive immune response"/>
    <property type="evidence" value="ECO:0007669"/>
    <property type="project" value="UniProtKB-KW"/>
</dbReference>
<reference evidence="4" key="1">
    <citation type="submission" date="2016-11" db="UniProtKB">
        <authorList>
            <consortium name="WormBaseParasite"/>
        </authorList>
    </citation>
    <scope>IDENTIFICATION</scope>
</reference>
<accession>A0A1I8FTU3</accession>
<dbReference type="CDD" id="cd22579">
    <property type="entry name" value="MPEG1_P2"/>
    <property type="match status" value="1"/>
</dbReference>
<dbReference type="Proteomes" id="UP000095280">
    <property type="component" value="Unplaced"/>
</dbReference>